<comment type="function">
    <text evidence="2 11">Endonuclease that specifically degrades the RNA of RNA-DNA hybrids.</text>
</comment>
<sequence>MKSVILHTDGACSGNPGPGGYAAILRYGERERAVCGYACETTNNRMELTAVIAGLQALRQPCEVEIVTDSKYVADGFTQWLPGWAKKGFRKVKNADLWQALLEAAQPHQVRFTWVRGHAGHPDNERADRLACEQRDAASKEKAATMFAG</sequence>
<dbReference type="GO" id="GO:0004523">
    <property type="term" value="F:RNA-DNA hybrid ribonuclease activity"/>
    <property type="evidence" value="ECO:0007669"/>
    <property type="project" value="UniProtKB-UniRule"/>
</dbReference>
<evidence type="ECO:0000256" key="10">
    <source>
        <dbReference type="ARBA" id="ARBA00022842"/>
    </source>
</evidence>
<evidence type="ECO:0000256" key="5">
    <source>
        <dbReference type="ARBA" id="ARBA00012180"/>
    </source>
</evidence>
<evidence type="ECO:0000256" key="7">
    <source>
        <dbReference type="ARBA" id="ARBA00022723"/>
    </source>
</evidence>
<comment type="cofactor">
    <cofactor evidence="11">
        <name>Mg(2+)</name>
        <dbReference type="ChEBI" id="CHEBI:18420"/>
    </cofactor>
    <text evidence="11">Binds 1 Mg(2+) ion per subunit. May bind a second metal ion at a regulatory site, or after substrate binding.</text>
</comment>
<feature type="binding site" evidence="11">
    <location>
        <position position="9"/>
    </location>
    <ligand>
        <name>Mg(2+)</name>
        <dbReference type="ChEBI" id="CHEBI:18420"/>
        <label>1</label>
    </ligand>
</feature>
<feature type="binding site" evidence="11">
    <location>
        <position position="9"/>
    </location>
    <ligand>
        <name>Mg(2+)</name>
        <dbReference type="ChEBI" id="CHEBI:18420"/>
        <label>2</label>
    </ligand>
</feature>
<dbReference type="PROSITE" id="PS50879">
    <property type="entry name" value="RNASE_H_1"/>
    <property type="match status" value="1"/>
</dbReference>
<comment type="catalytic activity">
    <reaction evidence="1 11">
        <text>Endonucleolytic cleavage to 5'-phosphomonoester.</text>
        <dbReference type="EC" id="3.1.26.4"/>
    </reaction>
</comment>
<dbReference type="RefSeq" id="WP_013615806.1">
    <property type="nucleotide sequence ID" value="NC_015162.1"/>
</dbReference>
<keyword evidence="13" id="KW-0614">Plasmid</keyword>
<keyword evidence="7 11" id="KW-0479">Metal-binding</keyword>
<evidence type="ECO:0000256" key="8">
    <source>
        <dbReference type="ARBA" id="ARBA00022759"/>
    </source>
</evidence>
<feature type="binding site" evidence="11">
    <location>
        <position position="69"/>
    </location>
    <ligand>
        <name>Mg(2+)</name>
        <dbReference type="ChEBI" id="CHEBI:18420"/>
        <label>1</label>
    </ligand>
</feature>
<dbReference type="Proteomes" id="UP000007718">
    <property type="component" value="Plasmid pDEIPR02"/>
</dbReference>
<dbReference type="HAMAP" id="MF_00042">
    <property type="entry name" value="RNase_H"/>
    <property type="match status" value="1"/>
</dbReference>
<dbReference type="SUPFAM" id="SSF53098">
    <property type="entry name" value="Ribonuclease H-like"/>
    <property type="match status" value="1"/>
</dbReference>
<keyword evidence="6 11" id="KW-0540">Nuclease</keyword>
<gene>
    <name evidence="11" type="primary">rnhA</name>
    <name evidence="13" type="ordered locus">Deipr_2327</name>
</gene>
<comment type="subcellular location">
    <subcellularLocation>
        <location evidence="11">Cytoplasm</location>
    </subcellularLocation>
</comment>
<reference evidence="14" key="1">
    <citation type="submission" date="2011-02" db="EMBL/GenBank/DDBJ databases">
        <title>The complete sequence of plasmid2 of Deinococcus proteolyticus DSM 20540.</title>
        <authorList>
            <consortium name="US DOE Joint Genome Institute (JGI-PGF)"/>
            <person name="Lucas S."/>
            <person name="Copeland A."/>
            <person name="Lapidus A."/>
            <person name="Bruce D."/>
            <person name="Goodwin L."/>
            <person name="Pitluck S."/>
            <person name="Kyrpides N."/>
            <person name="Mavromatis K."/>
            <person name="Pagani I."/>
            <person name="Ivanova N."/>
            <person name="Ovchinnikova G."/>
            <person name="Zeytun A."/>
            <person name="Detter J.C."/>
            <person name="Han C."/>
            <person name="Land M."/>
            <person name="Hauser L."/>
            <person name="Markowitz V."/>
            <person name="Cheng J.-F."/>
            <person name="Hugenholtz P."/>
            <person name="Woyke T."/>
            <person name="Wu D."/>
            <person name="Pukall R."/>
            <person name="Steenblock K."/>
            <person name="Brambilla E."/>
            <person name="Klenk H.-P."/>
            <person name="Eisen J.A."/>
        </authorList>
    </citation>
    <scope>NUCLEOTIDE SEQUENCE [LARGE SCALE GENOMIC DNA]</scope>
    <source>
        <strain evidence="14">ATCC 35074 / DSM 20540 / JCM 6276 / NBRC 101906 / NCIMB 13154 / VKM Ac-1939 / CCM 2703 / MRP</strain>
        <plasmid evidence="14">Plasmid pDEIPR02</plasmid>
    </source>
</reference>
<keyword evidence="9 11" id="KW-0378">Hydrolase</keyword>
<dbReference type="PANTHER" id="PTHR10642:SF26">
    <property type="entry name" value="RIBONUCLEASE H1"/>
    <property type="match status" value="1"/>
</dbReference>
<dbReference type="AlphaFoldDB" id="F0RQ93"/>
<evidence type="ECO:0000313" key="14">
    <source>
        <dbReference type="Proteomes" id="UP000007718"/>
    </source>
</evidence>
<evidence type="ECO:0000256" key="3">
    <source>
        <dbReference type="ARBA" id="ARBA00005300"/>
    </source>
</evidence>
<dbReference type="KEGG" id="dpt:Deipr_2327"/>
<dbReference type="NCBIfam" id="NF001236">
    <property type="entry name" value="PRK00203.1"/>
    <property type="match status" value="1"/>
</dbReference>
<evidence type="ECO:0000256" key="2">
    <source>
        <dbReference type="ARBA" id="ARBA00004065"/>
    </source>
</evidence>
<evidence type="ECO:0000256" key="1">
    <source>
        <dbReference type="ARBA" id="ARBA00000077"/>
    </source>
</evidence>
<dbReference type="GO" id="GO:0000287">
    <property type="term" value="F:magnesium ion binding"/>
    <property type="evidence" value="ECO:0007669"/>
    <property type="project" value="UniProtKB-UniRule"/>
</dbReference>
<keyword evidence="8 11" id="KW-0255">Endonuclease</keyword>
<evidence type="ECO:0000259" key="12">
    <source>
        <dbReference type="PROSITE" id="PS50879"/>
    </source>
</evidence>
<dbReference type="InterPro" id="IPR012337">
    <property type="entry name" value="RNaseH-like_sf"/>
</dbReference>
<comment type="subunit">
    <text evidence="4 11">Monomer.</text>
</comment>
<feature type="binding site" evidence="11">
    <location>
        <position position="128"/>
    </location>
    <ligand>
        <name>Mg(2+)</name>
        <dbReference type="ChEBI" id="CHEBI:18420"/>
        <label>2</label>
    </ligand>
</feature>
<keyword evidence="10 11" id="KW-0460">Magnesium</keyword>
<evidence type="ECO:0000256" key="6">
    <source>
        <dbReference type="ARBA" id="ARBA00022722"/>
    </source>
</evidence>
<name>F0RQ93_DEIPM</name>
<dbReference type="InterPro" id="IPR036397">
    <property type="entry name" value="RNaseH_sf"/>
</dbReference>
<comment type="similarity">
    <text evidence="3 11">Belongs to the RNase H family.</text>
</comment>
<evidence type="ECO:0000256" key="4">
    <source>
        <dbReference type="ARBA" id="ARBA00011245"/>
    </source>
</evidence>
<dbReference type="FunFam" id="3.30.420.10:FF:000089">
    <property type="entry name" value="Ribonuclease H"/>
    <property type="match status" value="1"/>
</dbReference>
<dbReference type="GO" id="GO:0043137">
    <property type="term" value="P:DNA replication, removal of RNA primer"/>
    <property type="evidence" value="ECO:0007669"/>
    <property type="project" value="TreeGrafter"/>
</dbReference>
<dbReference type="PANTHER" id="PTHR10642">
    <property type="entry name" value="RIBONUCLEASE H1"/>
    <property type="match status" value="1"/>
</dbReference>
<dbReference type="CDD" id="cd09278">
    <property type="entry name" value="RNase_HI_prokaryote_like"/>
    <property type="match status" value="1"/>
</dbReference>
<protein>
    <recommendedName>
        <fullName evidence="5 11">Ribonuclease H</fullName>
        <shortName evidence="11">RNase H</shortName>
        <ecNumber evidence="5 11">3.1.26.4</ecNumber>
    </recommendedName>
</protein>
<dbReference type="OrthoDB" id="7845843at2"/>
<reference evidence="13 14" key="2">
    <citation type="journal article" date="2012" name="Stand. Genomic Sci.">
        <title>Complete genome sequence of the orange-red pigmented, radioresistant Deinococcus proteolyticus type strain (MRP(T)).</title>
        <authorList>
            <person name="Copeland A."/>
            <person name="Zeytun A."/>
            <person name="Yassawong M."/>
            <person name="Nolan M."/>
            <person name="Lucas S."/>
            <person name="Hammon N."/>
            <person name="Deshpande S."/>
            <person name="Cheng J.F."/>
            <person name="Han C."/>
            <person name="Tapia R."/>
            <person name="Goodwin L.A."/>
            <person name="Pitluck S."/>
            <person name="Mavromatis K."/>
            <person name="Liolios K."/>
            <person name="Pagani I."/>
            <person name="Ivanova N."/>
            <person name="Mikhailova N."/>
            <person name="Pati A."/>
            <person name="Chen A."/>
            <person name="Palaniappan K."/>
            <person name="Land M."/>
            <person name="Hauser L."/>
            <person name="Jeffries C.D."/>
            <person name="Brambilla E.M."/>
            <person name="Rohde M."/>
            <person name="Sikorski J."/>
            <person name="Pukall R."/>
            <person name="Goker M."/>
            <person name="Detter J.C."/>
            <person name="Woyke T."/>
            <person name="Bristow J."/>
            <person name="Eisen J.A."/>
            <person name="Markowitz V."/>
            <person name="Hugenholtz P."/>
            <person name="Kyrpides N.C."/>
            <person name="Klenk H.P."/>
            <person name="Lapidus A."/>
        </authorList>
    </citation>
    <scope>NUCLEOTIDE SEQUENCE [LARGE SCALE GENOMIC DNA]</scope>
    <source>
        <strain evidence="14">ATCC 35074 / DSM 20540 / JCM 6276 / NBRC 101906 / NCIMB 13154 / VKM Ac-1939 / CCM 2703 / MRP</strain>
        <plasmid evidence="14">Plasmid pDEIPR02</plasmid>
    </source>
</reference>
<feature type="domain" description="RNase H type-1" evidence="12">
    <location>
        <begin position="1"/>
        <end position="136"/>
    </location>
</feature>
<organism evidence="13 14">
    <name type="scientific">Deinococcus proteolyticus (strain ATCC 35074 / DSM 20540 / JCM 6276 / NBRC 101906 / NCIMB 13154 / VKM Ac-1939 / CCM 2703 / MRP)</name>
    <dbReference type="NCBI Taxonomy" id="693977"/>
    <lineage>
        <taxon>Bacteria</taxon>
        <taxon>Thermotogati</taxon>
        <taxon>Deinococcota</taxon>
        <taxon>Deinococci</taxon>
        <taxon>Deinococcales</taxon>
        <taxon>Deinococcaceae</taxon>
        <taxon>Deinococcus</taxon>
    </lineage>
</organism>
<keyword evidence="14" id="KW-1185">Reference proteome</keyword>
<dbReference type="Gene3D" id="3.30.420.10">
    <property type="entry name" value="Ribonuclease H-like superfamily/Ribonuclease H"/>
    <property type="match status" value="1"/>
</dbReference>
<dbReference type="EMBL" id="CP002538">
    <property type="protein sequence ID" value="ADY27452.1"/>
    <property type="molecule type" value="Genomic_DNA"/>
</dbReference>
<evidence type="ECO:0000256" key="9">
    <source>
        <dbReference type="ARBA" id="ARBA00022801"/>
    </source>
</evidence>
<dbReference type="InterPro" id="IPR022892">
    <property type="entry name" value="RNaseHI"/>
</dbReference>
<dbReference type="Pfam" id="PF00075">
    <property type="entry name" value="RNase_H"/>
    <property type="match status" value="1"/>
</dbReference>
<keyword evidence="11" id="KW-0963">Cytoplasm</keyword>
<dbReference type="GO" id="GO:0003676">
    <property type="term" value="F:nucleic acid binding"/>
    <property type="evidence" value="ECO:0007669"/>
    <property type="project" value="InterPro"/>
</dbReference>
<dbReference type="HOGENOM" id="CLU_030894_6_2_0"/>
<accession>F0RQ93</accession>
<feature type="binding site" evidence="11">
    <location>
        <position position="47"/>
    </location>
    <ligand>
        <name>Mg(2+)</name>
        <dbReference type="ChEBI" id="CHEBI:18420"/>
        <label>1</label>
    </ligand>
</feature>
<evidence type="ECO:0000313" key="13">
    <source>
        <dbReference type="EMBL" id="ADY27452.1"/>
    </source>
</evidence>
<dbReference type="InterPro" id="IPR002156">
    <property type="entry name" value="RNaseH_domain"/>
</dbReference>
<geneLocation type="plasmid" evidence="13 14">
    <name>pDEIPR02</name>
</geneLocation>
<proteinExistence type="inferred from homology"/>
<dbReference type="InterPro" id="IPR050092">
    <property type="entry name" value="RNase_H"/>
</dbReference>
<evidence type="ECO:0000256" key="11">
    <source>
        <dbReference type="HAMAP-Rule" id="MF_00042"/>
    </source>
</evidence>
<dbReference type="GO" id="GO:0005737">
    <property type="term" value="C:cytoplasm"/>
    <property type="evidence" value="ECO:0007669"/>
    <property type="project" value="UniProtKB-SubCell"/>
</dbReference>
<dbReference type="EC" id="3.1.26.4" evidence="5 11"/>